<keyword evidence="8" id="KW-0430">Lectin</keyword>
<dbReference type="PROSITE" id="PS51328">
    <property type="entry name" value="L_LECTIN_LIKE"/>
    <property type="match status" value="1"/>
</dbReference>
<dbReference type="STRING" id="869754.A0A1A0HBF6"/>
<feature type="transmembrane region" description="Helical" evidence="6">
    <location>
        <begin position="361"/>
        <end position="379"/>
    </location>
</feature>
<dbReference type="RefSeq" id="XP_018711979.1">
    <property type="nucleotide sequence ID" value="XM_018855959.1"/>
</dbReference>
<gene>
    <name evidence="8" type="ORF">METBIDRAFT_31990</name>
</gene>
<dbReference type="InterPro" id="IPR013320">
    <property type="entry name" value="ConA-like_dom_sf"/>
</dbReference>
<dbReference type="GO" id="GO:0030134">
    <property type="term" value="C:COPII-coated ER to Golgi transport vesicle"/>
    <property type="evidence" value="ECO:0007669"/>
    <property type="project" value="TreeGrafter"/>
</dbReference>
<dbReference type="OrthoDB" id="270293at2759"/>
<sequence length="395" mass="45333">MSALRTRVLMALVSLASLVAVYWFVFMGKPEEFSPEEINDMFQNKKSEVSVKRVELPEHAISSPYLDQHTLKLANWDLEGDVVVQNGQHISLTSDHKHQASRMFLKAPVEAESFEMELTFHIHSEEKLLPDGMAVWFTADPLPLGDVFGVQNNFKGLGIFMDTFQNGRRGGFPLVNAQYSSSSLFYDKHTDGMDSMIASCLPKPIVNPALGKTRMRIVHTRNGYLSVDFNHDPDQSSEWKNCFSVMDVVLPEKFYIGISAETGELYENVDIIESKIYALYLPDFDHYIESIDELEHIMQQQAPVGNQGVSKERRRKSISRLRNAERRIKENERAHRLAKYGDPEATFVHRWVARIKTLFKYSLYMILFLLVLWIARIAIKSRKGRRSRKAVGLLD</sequence>
<dbReference type="PANTHER" id="PTHR12223">
    <property type="entry name" value="VESICULAR MANNOSE-BINDING LECTIN"/>
    <property type="match status" value="1"/>
</dbReference>
<feature type="transmembrane region" description="Helical" evidence="6">
    <location>
        <begin position="7"/>
        <end position="26"/>
    </location>
</feature>
<evidence type="ECO:0000313" key="9">
    <source>
        <dbReference type="Proteomes" id="UP000092555"/>
    </source>
</evidence>
<dbReference type="InterPro" id="IPR051136">
    <property type="entry name" value="Intracellular_Lectin-GPT"/>
</dbReference>
<dbReference type="SUPFAM" id="SSF49899">
    <property type="entry name" value="Concanavalin A-like lectins/glucanases"/>
    <property type="match status" value="1"/>
</dbReference>
<keyword evidence="9" id="KW-1185">Reference proteome</keyword>
<dbReference type="GO" id="GO:0005789">
    <property type="term" value="C:endoplasmic reticulum membrane"/>
    <property type="evidence" value="ECO:0007669"/>
    <property type="project" value="TreeGrafter"/>
</dbReference>
<dbReference type="Proteomes" id="UP000092555">
    <property type="component" value="Unassembled WGS sequence"/>
</dbReference>
<evidence type="ECO:0000313" key="8">
    <source>
        <dbReference type="EMBL" id="OBA21469.1"/>
    </source>
</evidence>
<dbReference type="EMBL" id="LXTC01000003">
    <property type="protein sequence ID" value="OBA21469.1"/>
    <property type="molecule type" value="Genomic_DNA"/>
</dbReference>
<dbReference type="InterPro" id="IPR005052">
    <property type="entry name" value="Lectin_leg"/>
</dbReference>
<proteinExistence type="predicted"/>
<comment type="caution">
    <text evidence="8">The sequence shown here is derived from an EMBL/GenBank/DDBJ whole genome shotgun (WGS) entry which is preliminary data.</text>
</comment>
<dbReference type="GO" id="GO:0006888">
    <property type="term" value="P:endoplasmic reticulum to Golgi vesicle-mediated transport"/>
    <property type="evidence" value="ECO:0007669"/>
    <property type="project" value="TreeGrafter"/>
</dbReference>
<evidence type="ECO:0000256" key="6">
    <source>
        <dbReference type="SAM" id="Phobius"/>
    </source>
</evidence>
<evidence type="ECO:0000256" key="3">
    <source>
        <dbReference type="ARBA" id="ARBA00022729"/>
    </source>
</evidence>
<dbReference type="GO" id="GO:0005537">
    <property type="term" value="F:D-mannose binding"/>
    <property type="evidence" value="ECO:0007669"/>
    <property type="project" value="TreeGrafter"/>
</dbReference>
<evidence type="ECO:0000256" key="5">
    <source>
        <dbReference type="ARBA" id="ARBA00023136"/>
    </source>
</evidence>
<dbReference type="GO" id="GO:0005793">
    <property type="term" value="C:endoplasmic reticulum-Golgi intermediate compartment"/>
    <property type="evidence" value="ECO:0007669"/>
    <property type="project" value="TreeGrafter"/>
</dbReference>
<feature type="domain" description="L-type lectin-like" evidence="7">
    <location>
        <begin position="53"/>
        <end position="279"/>
    </location>
</feature>
<evidence type="ECO:0000259" key="7">
    <source>
        <dbReference type="PROSITE" id="PS51328"/>
    </source>
</evidence>
<keyword evidence="5 6" id="KW-0472">Membrane</keyword>
<dbReference type="GO" id="GO:0000139">
    <property type="term" value="C:Golgi membrane"/>
    <property type="evidence" value="ECO:0007669"/>
    <property type="project" value="TreeGrafter"/>
</dbReference>
<keyword evidence="4 6" id="KW-1133">Transmembrane helix</keyword>
<dbReference type="PANTHER" id="PTHR12223:SF45">
    <property type="entry name" value="RE50040P"/>
    <property type="match status" value="1"/>
</dbReference>
<organism evidence="8 9">
    <name type="scientific">Metschnikowia bicuspidata var. bicuspidata NRRL YB-4993</name>
    <dbReference type="NCBI Taxonomy" id="869754"/>
    <lineage>
        <taxon>Eukaryota</taxon>
        <taxon>Fungi</taxon>
        <taxon>Dikarya</taxon>
        <taxon>Ascomycota</taxon>
        <taxon>Saccharomycotina</taxon>
        <taxon>Pichiomycetes</taxon>
        <taxon>Metschnikowiaceae</taxon>
        <taxon>Metschnikowia</taxon>
    </lineage>
</organism>
<dbReference type="Pfam" id="PF03388">
    <property type="entry name" value="Lectin_leg-like"/>
    <property type="match status" value="1"/>
</dbReference>
<dbReference type="Gene3D" id="2.60.120.200">
    <property type="match status" value="1"/>
</dbReference>
<evidence type="ECO:0000256" key="2">
    <source>
        <dbReference type="ARBA" id="ARBA00022692"/>
    </source>
</evidence>
<reference evidence="8 9" key="1">
    <citation type="submission" date="2016-05" db="EMBL/GenBank/DDBJ databases">
        <title>Comparative genomics of biotechnologically important yeasts.</title>
        <authorList>
            <consortium name="DOE Joint Genome Institute"/>
            <person name="Riley R."/>
            <person name="Haridas S."/>
            <person name="Wolfe K.H."/>
            <person name="Lopes M.R."/>
            <person name="Hittinger C.T."/>
            <person name="Goker M."/>
            <person name="Salamov A."/>
            <person name="Wisecaver J."/>
            <person name="Long T.M."/>
            <person name="Aerts A.L."/>
            <person name="Barry K."/>
            <person name="Choi C."/>
            <person name="Clum A."/>
            <person name="Coughlan A.Y."/>
            <person name="Deshpande S."/>
            <person name="Douglass A.P."/>
            <person name="Hanson S.J."/>
            <person name="Klenk H.-P."/>
            <person name="LaButti K."/>
            <person name="Lapidus A."/>
            <person name="Lindquist E."/>
            <person name="Lipzen A."/>
            <person name="Meier-kolthoff J.P."/>
            <person name="Ohm R.A."/>
            <person name="Otillar R.P."/>
            <person name="Pangilinan J."/>
            <person name="Peng Y."/>
            <person name="Rokas A."/>
            <person name="Rosa C.A."/>
            <person name="Scheuner C."/>
            <person name="Sibirny A.A."/>
            <person name="Slot J.C."/>
            <person name="Stielow J.B."/>
            <person name="Sun H."/>
            <person name="Kurtzman C.P."/>
            <person name="Blackwell M."/>
            <person name="Grigoriev I.V."/>
            <person name="Jeffries T.W."/>
        </authorList>
    </citation>
    <scope>NUCLEOTIDE SEQUENCE [LARGE SCALE GENOMIC DNA]</scope>
    <source>
        <strain evidence="8 9">NRRL YB-4993</strain>
    </source>
</reference>
<protein>
    <submittedName>
        <fullName evidence="8">Concanavalin A-like lectin/glucanase</fullName>
    </submittedName>
</protein>
<dbReference type="GeneID" id="30028935"/>
<accession>A0A1A0HBF6</accession>
<keyword evidence="2 6" id="KW-0812">Transmembrane</keyword>
<name>A0A1A0HBF6_9ASCO</name>
<comment type="subcellular location">
    <subcellularLocation>
        <location evidence="1">Membrane</location>
        <topology evidence="1">Single-pass type I membrane protein</topology>
    </subcellularLocation>
</comment>
<dbReference type="AlphaFoldDB" id="A0A1A0HBF6"/>
<evidence type="ECO:0000256" key="1">
    <source>
        <dbReference type="ARBA" id="ARBA00004479"/>
    </source>
</evidence>
<keyword evidence="3" id="KW-0732">Signal</keyword>
<evidence type="ECO:0000256" key="4">
    <source>
        <dbReference type="ARBA" id="ARBA00022989"/>
    </source>
</evidence>
<dbReference type="CDD" id="cd07308">
    <property type="entry name" value="lectin_leg-like"/>
    <property type="match status" value="1"/>
</dbReference>